<dbReference type="RefSeq" id="WP_286354231.1">
    <property type="nucleotide sequence ID" value="NZ_AP027079.1"/>
</dbReference>
<proteinExistence type="predicted"/>
<organism evidence="2 3">
    <name type="scientific">Geothrix oryzae</name>
    <dbReference type="NCBI Taxonomy" id="2927975"/>
    <lineage>
        <taxon>Bacteria</taxon>
        <taxon>Pseudomonadati</taxon>
        <taxon>Acidobacteriota</taxon>
        <taxon>Holophagae</taxon>
        <taxon>Holophagales</taxon>
        <taxon>Holophagaceae</taxon>
        <taxon>Geothrix</taxon>
    </lineage>
</organism>
<dbReference type="InterPro" id="IPR029442">
    <property type="entry name" value="GyrI-like"/>
</dbReference>
<reference evidence="3" key="1">
    <citation type="journal article" date="2023" name="Int. J. Syst. Evol. Microbiol.">
        <title>Mesoterricola silvestris gen. nov., sp. nov., Mesoterricola sediminis sp. nov., Geothrix oryzae sp. nov., Geothrix edaphica sp. nov., Geothrix rubra sp. nov., and Geothrix limicola sp. nov., six novel members of Acidobacteriota isolated from soils.</title>
        <authorList>
            <person name="Itoh H."/>
            <person name="Sugisawa Y."/>
            <person name="Mise K."/>
            <person name="Xu Z."/>
            <person name="Kuniyasu M."/>
            <person name="Ushijima N."/>
            <person name="Kawano K."/>
            <person name="Kobayashi E."/>
            <person name="Shiratori Y."/>
            <person name="Masuda Y."/>
            <person name="Senoo K."/>
        </authorList>
    </citation>
    <scope>NUCLEOTIDE SEQUENCE [LARGE SCALE GENOMIC DNA]</scope>
    <source>
        <strain evidence="3">Red222</strain>
    </source>
</reference>
<gene>
    <name evidence="2" type="ORF">GETHOR_26130</name>
</gene>
<accession>A0ABM8DU09</accession>
<feature type="domain" description="AraC effector-binding" evidence="1">
    <location>
        <begin position="3"/>
        <end position="153"/>
    </location>
</feature>
<evidence type="ECO:0000259" key="1">
    <source>
        <dbReference type="SMART" id="SM00871"/>
    </source>
</evidence>
<dbReference type="Pfam" id="PF06445">
    <property type="entry name" value="GyrI-like"/>
    <property type="match status" value="1"/>
</dbReference>
<dbReference type="Proteomes" id="UP001242010">
    <property type="component" value="Chromosome"/>
</dbReference>
<dbReference type="SUPFAM" id="SSF55136">
    <property type="entry name" value="Probable bacterial effector-binding domain"/>
    <property type="match status" value="1"/>
</dbReference>
<evidence type="ECO:0000313" key="2">
    <source>
        <dbReference type="EMBL" id="BDU70512.1"/>
    </source>
</evidence>
<name>A0ABM8DU09_9BACT</name>
<evidence type="ECO:0000313" key="3">
    <source>
        <dbReference type="Proteomes" id="UP001242010"/>
    </source>
</evidence>
<dbReference type="EMBL" id="AP027079">
    <property type="protein sequence ID" value="BDU70512.1"/>
    <property type="molecule type" value="Genomic_DNA"/>
</dbReference>
<sequence>MLEAPRILHIVAQSAAIIRFTIPRAEIQAVMGPGIAELMATVANQGLAPTGALFSHHLRMDPERFDFELGVPIKGTVVPAGRVMPGHLPTATVARTTYQGGYEGLGSAWREFDVWIAAEGHTPAPDLWECYVAGPESGPDPATWRTELNRPLVR</sequence>
<dbReference type="Gene3D" id="3.20.80.10">
    <property type="entry name" value="Regulatory factor, effector binding domain"/>
    <property type="match status" value="1"/>
</dbReference>
<dbReference type="InterPro" id="IPR010499">
    <property type="entry name" value="AraC_E-bd"/>
</dbReference>
<protein>
    <recommendedName>
        <fullName evidence="1">AraC effector-binding domain-containing protein</fullName>
    </recommendedName>
</protein>
<dbReference type="InterPro" id="IPR011256">
    <property type="entry name" value="Reg_factor_effector_dom_sf"/>
</dbReference>
<dbReference type="SMART" id="SM00871">
    <property type="entry name" value="AraC_E_bind"/>
    <property type="match status" value="1"/>
</dbReference>
<keyword evidence="3" id="KW-1185">Reference proteome</keyword>